<proteinExistence type="predicted"/>
<keyword evidence="3" id="KW-1185">Reference proteome</keyword>
<dbReference type="RefSeq" id="XP_064666753.1">
    <property type="nucleotide sequence ID" value="XM_064818103.1"/>
</dbReference>
<evidence type="ECO:0000256" key="1">
    <source>
        <dbReference type="SAM" id="MobiDB-lite"/>
    </source>
</evidence>
<name>A0AAN6T8Y8_9PEZI</name>
<feature type="region of interest" description="Disordered" evidence="1">
    <location>
        <begin position="52"/>
        <end position="98"/>
    </location>
</feature>
<evidence type="ECO:0000313" key="3">
    <source>
        <dbReference type="Proteomes" id="UP001302812"/>
    </source>
</evidence>
<feature type="compositionally biased region" description="Basic and acidic residues" evidence="1">
    <location>
        <begin position="1"/>
        <end position="10"/>
    </location>
</feature>
<organism evidence="2 3">
    <name type="scientific">Canariomyces notabilis</name>
    <dbReference type="NCBI Taxonomy" id="2074819"/>
    <lineage>
        <taxon>Eukaryota</taxon>
        <taxon>Fungi</taxon>
        <taxon>Dikarya</taxon>
        <taxon>Ascomycota</taxon>
        <taxon>Pezizomycotina</taxon>
        <taxon>Sordariomycetes</taxon>
        <taxon>Sordariomycetidae</taxon>
        <taxon>Sordariales</taxon>
        <taxon>Chaetomiaceae</taxon>
        <taxon>Canariomyces</taxon>
    </lineage>
</organism>
<dbReference type="AlphaFoldDB" id="A0AAN6T8Y8"/>
<dbReference type="Proteomes" id="UP001302812">
    <property type="component" value="Unassembled WGS sequence"/>
</dbReference>
<dbReference type="GeneID" id="89942228"/>
<comment type="caution">
    <text evidence="2">The sequence shown here is derived from an EMBL/GenBank/DDBJ whole genome shotgun (WGS) entry which is preliminary data.</text>
</comment>
<feature type="region of interest" description="Disordered" evidence="1">
    <location>
        <begin position="1"/>
        <end position="39"/>
    </location>
</feature>
<gene>
    <name evidence="2" type="ORF">N656DRAFT_801289</name>
</gene>
<sequence length="262" mass="27957">MSPKQPENKVKMRILKGSSLSSLEKAGPQATAATHLQSNQELYFGARWKEGMKRASAMQSDQPHSSLPTTQPSKTSLPSERGNSGPAIATPPSHSSSIKTACVPHIHERRDFIYQTPSREPRSNMAATRTYMSPSVADLTPQARRLRLRYSTSFSSSKIGVEPDNKPSLAGPVLTPVPAHAQAIAVPTTNTGIGPASAANNANLRARHLSWSRRAAAVALDIGRKIRARKTSSSSSSGLGGSGAGAYGRYEPGRGGVMYREQ</sequence>
<accession>A0AAN6T8Y8</accession>
<feature type="compositionally biased region" description="Polar residues" evidence="1">
    <location>
        <begin position="57"/>
        <end position="82"/>
    </location>
</feature>
<reference evidence="2" key="2">
    <citation type="submission" date="2023-05" db="EMBL/GenBank/DDBJ databases">
        <authorList>
            <consortium name="Lawrence Berkeley National Laboratory"/>
            <person name="Steindorff A."/>
            <person name="Hensen N."/>
            <person name="Bonometti L."/>
            <person name="Westerberg I."/>
            <person name="Brannstrom I.O."/>
            <person name="Guillou S."/>
            <person name="Cros-Aarteil S."/>
            <person name="Calhoun S."/>
            <person name="Haridas S."/>
            <person name="Kuo A."/>
            <person name="Mondo S."/>
            <person name="Pangilinan J."/>
            <person name="Riley R."/>
            <person name="Labutti K."/>
            <person name="Andreopoulos B."/>
            <person name="Lipzen A."/>
            <person name="Chen C."/>
            <person name="Yanf M."/>
            <person name="Daum C."/>
            <person name="Ng V."/>
            <person name="Clum A."/>
            <person name="Ohm R."/>
            <person name="Martin F."/>
            <person name="Silar P."/>
            <person name="Natvig D."/>
            <person name="Lalanne C."/>
            <person name="Gautier V."/>
            <person name="Ament-Velasquez S.L."/>
            <person name="Kruys A."/>
            <person name="Hutchinson M.I."/>
            <person name="Powell A.J."/>
            <person name="Barry K."/>
            <person name="Miller A.N."/>
            <person name="Grigoriev I.V."/>
            <person name="Debuchy R."/>
            <person name="Gladieux P."/>
            <person name="Thoren M.H."/>
            <person name="Johannesson H."/>
        </authorList>
    </citation>
    <scope>NUCLEOTIDE SEQUENCE</scope>
    <source>
        <strain evidence="2">CBS 508.74</strain>
    </source>
</reference>
<protein>
    <submittedName>
        <fullName evidence="2">Uncharacterized protein</fullName>
    </submittedName>
</protein>
<dbReference type="EMBL" id="MU853358">
    <property type="protein sequence ID" value="KAK4109183.1"/>
    <property type="molecule type" value="Genomic_DNA"/>
</dbReference>
<evidence type="ECO:0000313" key="2">
    <source>
        <dbReference type="EMBL" id="KAK4109183.1"/>
    </source>
</evidence>
<reference evidence="2" key="1">
    <citation type="journal article" date="2023" name="Mol. Phylogenet. Evol.">
        <title>Genome-scale phylogeny and comparative genomics of the fungal order Sordariales.</title>
        <authorList>
            <person name="Hensen N."/>
            <person name="Bonometti L."/>
            <person name="Westerberg I."/>
            <person name="Brannstrom I.O."/>
            <person name="Guillou S."/>
            <person name="Cros-Aarteil S."/>
            <person name="Calhoun S."/>
            <person name="Haridas S."/>
            <person name="Kuo A."/>
            <person name="Mondo S."/>
            <person name="Pangilinan J."/>
            <person name="Riley R."/>
            <person name="LaButti K."/>
            <person name="Andreopoulos B."/>
            <person name="Lipzen A."/>
            <person name="Chen C."/>
            <person name="Yan M."/>
            <person name="Daum C."/>
            <person name="Ng V."/>
            <person name="Clum A."/>
            <person name="Steindorff A."/>
            <person name="Ohm R.A."/>
            <person name="Martin F."/>
            <person name="Silar P."/>
            <person name="Natvig D.O."/>
            <person name="Lalanne C."/>
            <person name="Gautier V."/>
            <person name="Ament-Velasquez S.L."/>
            <person name="Kruys A."/>
            <person name="Hutchinson M.I."/>
            <person name="Powell A.J."/>
            <person name="Barry K."/>
            <person name="Miller A.N."/>
            <person name="Grigoriev I.V."/>
            <person name="Debuchy R."/>
            <person name="Gladieux P."/>
            <person name="Hiltunen Thoren M."/>
            <person name="Johannesson H."/>
        </authorList>
    </citation>
    <scope>NUCLEOTIDE SEQUENCE</scope>
    <source>
        <strain evidence="2">CBS 508.74</strain>
    </source>
</reference>
<feature type="region of interest" description="Disordered" evidence="1">
    <location>
        <begin position="226"/>
        <end position="262"/>
    </location>
</feature>